<dbReference type="SUPFAM" id="SSF54001">
    <property type="entry name" value="Cysteine proteinases"/>
    <property type="match status" value="1"/>
</dbReference>
<evidence type="ECO:0000256" key="5">
    <source>
        <dbReference type="ARBA" id="ARBA00022786"/>
    </source>
</evidence>
<dbReference type="OMA" id="TCFVQAP"/>
<evidence type="ECO:0000256" key="10">
    <source>
        <dbReference type="PROSITE-ProRule" id="PRU01393"/>
    </source>
</evidence>
<dbReference type="Gene3D" id="3.40.532.10">
    <property type="entry name" value="Peptidase C12, ubiquitin carboxyl-terminal hydrolase"/>
    <property type="match status" value="1"/>
</dbReference>
<dbReference type="InterPro" id="IPR036959">
    <property type="entry name" value="Peptidase_C12_UCH_sf"/>
</dbReference>
<reference evidence="14" key="3">
    <citation type="submission" date="2020-05" db="UniProtKB">
        <authorList>
            <consortium name="EnsemblMetazoa"/>
        </authorList>
    </citation>
    <scope>IDENTIFICATION</scope>
    <source>
        <strain evidence="14">USDA</strain>
    </source>
</reference>
<dbReference type="FunCoup" id="E0V9V0">
    <property type="interactions" value="650"/>
</dbReference>
<protein>
    <recommendedName>
        <fullName evidence="9 11">Ubiquitin carboxyl-terminal hydrolase</fullName>
        <ecNumber evidence="3 11">3.4.19.12</ecNumber>
    </recommendedName>
</protein>
<dbReference type="STRING" id="121224.E0V9V0"/>
<dbReference type="InParanoid" id="E0V9V0"/>
<feature type="domain" description="UCH catalytic" evidence="12">
    <location>
        <begin position="2"/>
        <end position="224"/>
    </location>
</feature>
<keyword evidence="15" id="KW-1185">Reference proteome</keyword>
<proteinExistence type="inferred from homology"/>
<dbReference type="GO" id="GO:0005737">
    <property type="term" value="C:cytoplasm"/>
    <property type="evidence" value="ECO:0007669"/>
    <property type="project" value="TreeGrafter"/>
</dbReference>
<accession>E0V9V0</accession>
<keyword evidence="4 10" id="KW-0645">Protease</keyword>
<feature type="active site" description="Proton donor" evidence="10">
    <location>
        <position position="164"/>
    </location>
</feature>
<dbReference type="PROSITE" id="PS52048">
    <property type="entry name" value="UCH_DOMAIN"/>
    <property type="match status" value="1"/>
</dbReference>
<evidence type="ECO:0000256" key="2">
    <source>
        <dbReference type="ARBA" id="ARBA00009326"/>
    </source>
</evidence>
<evidence type="ECO:0000256" key="3">
    <source>
        <dbReference type="ARBA" id="ARBA00012759"/>
    </source>
</evidence>
<evidence type="ECO:0000256" key="11">
    <source>
        <dbReference type="RuleBase" id="RU361215"/>
    </source>
</evidence>
<dbReference type="Proteomes" id="UP000009046">
    <property type="component" value="Unassembled WGS sequence"/>
</dbReference>
<feature type="active site" description="Nucleophile" evidence="10">
    <location>
        <position position="92"/>
    </location>
</feature>
<evidence type="ECO:0000256" key="8">
    <source>
        <dbReference type="ARBA" id="ARBA00055560"/>
    </source>
</evidence>
<dbReference type="AlphaFoldDB" id="E0V9V0"/>
<dbReference type="RefSeq" id="XP_002422894.1">
    <property type="nucleotide sequence ID" value="XM_002422849.1"/>
</dbReference>
<dbReference type="CTD" id="8233856"/>
<dbReference type="EMBL" id="AAZO01000263">
    <property type="status" value="NOT_ANNOTATED_CDS"/>
    <property type="molecule type" value="Genomic_DNA"/>
</dbReference>
<reference evidence="13" key="2">
    <citation type="submission" date="2007-04" db="EMBL/GenBank/DDBJ databases">
        <title>The genome of the human body louse.</title>
        <authorList>
            <consortium name="The Human Body Louse Genome Consortium"/>
            <person name="Kirkness E."/>
            <person name="Walenz B."/>
            <person name="Hass B."/>
            <person name="Bruggner R."/>
            <person name="Strausberg R."/>
        </authorList>
    </citation>
    <scope>NUCLEOTIDE SEQUENCE</scope>
    <source>
        <strain evidence="13">USDA</strain>
    </source>
</reference>
<dbReference type="InterPro" id="IPR001578">
    <property type="entry name" value="Peptidase_C12_UCH"/>
</dbReference>
<feature type="site" description="Transition state stabilizer" evidence="10">
    <location>
        <position position="86"/>
    </location>
</feature>
<dbReference type="HOGENOM" id="CLU_054406_1_1_1"/>
<dbReference type="GO" id="GO:0006511">
    <property type="term" value="P:ubiquitin-dependent protein catabolic process"/>
    <property type="evidence" value="ECO:0007669"/>
    <property type="project" value="UniProtKB-UniRule"/>
</dbReference>
<dbReference type="EnsemblMetazoa" id="PHUM022230-RA">
    <property type="protein sequence ID" value="PHUM022230-PA"/>
    <property type="gene ID" value="PHUM022230"/>
</dbReference>
<dbReference type="PROSITE" id="PS00140">
    <property type="entry name" value="UCH_1"/>
    <property type="match status" value="1"/>
</dbReference>
<keyword evidence="5 10" id="KW-0833">Ubl conjugation pathway</keyword>
<keyword evidence="6 10" id="KW-0378">Hydrolase</keyword>
<reference evidence="13" key="1">
    <citation type="submission" date="2007-04" db="EMBL/GenBank/DDBJ databases">
        <title>Annotation of Pediculus humanus corporis strain USDA.</title>
        <authorList>
            <person name="Kirkness E."/>
            <person name="Hannick L."/>
            <person name="Hass B."/>
            <person name="Bruggner R."/>
            <person name="Lawson D."/>
            <person name="Bidwell S."/>
            <person name="Joardar V."/>
            <person name="Caler E."/>
            <person name="Walenz B."/>
            <person name="Inman J."/>
            <person name="Schobel S."/>
            <person name="Galinsky K."/>
            <person name="Amedeo P."/>
            <person name="Strausberg R."/>
        </authorList>
    </citation>
    <scope>NUCLEOTIDE SEQUENCE</scope>
    <source>
        <strain evidence="13">USDA</strain>
    </source>
</reference>
<dbReference type="OrthoDB" id="427186at2759"/>
<dbReference type="FunFam" id="3.40.532.10:FF:000006">
    <property type="entry name" value="Ubiquitin carboxyl-terminal hydrolase"/>
    <property type="match status" value="1"/>
</dbReference>
<dbReference type="InterPro" id="IPR057254">
    <property type="entry name" value="UCH_AS"/>
</dbReference>
<dbReference type="eggNOG" id="KOG1415">
    <property type="taxonomic scope" value="Eukaryota"/>
</dbReference>
<evidence type="ECO:0000256" key="1">
    <source>
        <dbReference type="ARBA" id="ARBA00000707"/>
    </source>
</evidence>
<evidence type="ECO:0000256" key="7">
    <source>
        <dbReference type="ARBA" id="ARBA00022807"/>
    </source>
</evidence>
<dbReference type="GO" id="GO:0004843">
    <property type="term" value="F:cysteine-type deubiquitinase activity"/>
    <property type="evidence" value="ECO:0007669"/>
    <property type="project" value="UniProtKB-UniRule"/>
</dbReference>
<dbReference type="EMBL" id="DS234996">
    <property type="protein sequence ID" value="EEB10156.1"/>
    <property type="molecule type" value="Genomic_DNA"/>
</dbReference>
<evidence type="ECO:0000313" key="14">
    <source>
        <dbReference type="EnsemblMetazoa" id="PHUM022230-PA"/>
    </source>
</evidence>
<evidence type="ECO:0000256" key="9">
    <source>
        <dbReference type="ARBA" id="ARBA00073226"/>
    </source>
</evidence>
<comment type="function">
    <text evidence="8">Ubiquitin-protein hydrolase is involved both in the processing of ubiquitin precursors and of ubiquitinated proteins. This enzyme is a thiol protease that recognizes and hydrolyzes a peptide bond at the C-terminal glycine of ubiquitin.</text>
</comment>
<comment type="similarity">
    <text evidence="2 10 11">Belongs to the peptidase C12 family.</text>
</comment>
<feature type="site" description="Important for enzyme activity" evidence="10">
    <location>
        <position position="179"/>
    </location>
</feature>
<evidence type="ECO:0000256" key="6">
    <source>
        <dbReference type="ARBA" id="ARBA00022801"/>
    </source>
</evidence>
<sequence length="225" mass="25309">MAWVPLEANPDVMNTFLYRLGVPQKIKVVDVFGLDPELLAIIPQPVLGLLLLFPCDDKYEEYKNKQEQELKKKGQVVSNKLYFMKQFVHNACGTIALIHSIANIENLDLGDGFLKQFLDDTRSLSPDQRGEELQKCNAIIDTHSEVANEGQTAPPDNRIPVLYHFVAFVQKEGNLYELDGRKAFPINLGPSSPDTFLQDAALACRNYMKRNPENVNFTVVAVTAE</sequence>
<dbReference type="Pfam" id="PF01088">
    <property type="entry name" value="Peptidase_C12"/>
    <property type="match status" value="1"/>
</dbReference>
<dbReference type="GO" id="GO:0016579">
    <property type="term" value="P:protein deubiquitination"/>
    <property type="evidence" value="ECO:0007669"/>
    <property type="project" value="TreeGrafter"/>
</dbReference>
<gene>
    <name evidence="14" type="primary">8233856</name>
    <name evidence="13" type="ORF">Phum_PHUM022230</name>
</gene>
<evidence type="ECO:0000256" key="4">
    <source>
        <dbReference type="ARBA" id="ARBA00022670"/>
    </source>
</evidence>
<evidence type="ECO:0000259" key="12">
    <source>
        <dbReference type="PROSITE" id="PS52048"/>
    </source>
</evidence>
<organism>
    <name type="scientific">Pediculus humanus subsp. corporis</name>
    <name type="common">Body louse</name>
    <dbReference type="NCBI Taxonomy" id="121224"/>
    <lineage>
        <taxon>Eukaryota</taxon>
        <taxon>Metazoa</taxon>
        <taxon>Ecdysozoa</taxon>
        <taxon>Arthropoda</taxon>
        <taxon>Hexapoda</taxon>
        <taxon>Insecta</taxon>
        <taxon>Pterygota</taxon>
        <taxon>Neoptera</taxon>
        <taxon>Paraneoptera</taxon>
        <taxon>Psocodea</taxon>
        <taxon>Troctomorpha</taxon>
        <taxon>Phthiraptera</taxon>
        <taxon>Anoplura</taxon>
        <taxon>Pediculidae</taxon>
        <taxon>Pediculus</taxon>
    </lineage>
</organism>
<dbReference type="GeneID" id="8233856"/>
<dbReference type="EC" id="3.4.19.12" evidence="3 11"/>
<keyword evidence="7 10" id="KW-0788">Thiol protease</keyword>
<dbReference type="PRINTS" id="PR00707">
    <property type="entry name" value="UBCTHYDRLASE"/>
</dbReference>
<dbReference type="InterPro" id="IPR038765">
    <property type="entry name" value="Papain-like_cys_pep_sf"/>
</dbReference>
<dbReference type="CDD" id="cd09616">
    <property type="entry name" value="Peptidase_C12_UCH_L1_L3"/>
    <property type="match status" value="1"/>
</dbReference>
<name>E0V9V0_PEDHC</name>
<dbReference type="KEGG" id="phu:Phum_PHUM022230"/>
<evidence type="ECO:0000313" key="13">
    <source>
        <dbReference type="EMBL" id="EEB10156.1"/>
    </source>
</evidence>
<dbReference type="PANTHER" id="PTHR10589">
    <property type="entry name" value="UBIQUITIN CARBOXYL-TERMINAL HYDROLASE"/>
    <property type="match status" value="1"/>
</dbReference>
<evidence type="ECO:0000313" key="15">
    <source>
        <dbReference type="Proteomes" id="UP000009046"/>
    </source>
</evidence>
<dbReference type="VEuPathDB" id="VectorBase:PHUM022230"/>
<dbReference type="PANTHER" id="PTHR10589:SF17">
    <property type="entry name" value="UBIQUITIN CARBOXYL-TERMINAL HYDROLASE"/>
    <property type="match status" value="1"/>
</dbReference>
<comment type="catalytic activity">
    <reaction evidence="1 10 11">
        <text>Thiol-dependent hydrolysis of ester, thioester, amide, peptide and isopeptide bonds formed by the C-terminal Gly of ubiquitin (a 76-residue protein attached to proteins as an intracellular targeting signal).</text>
        <dbReference type="EC" id="3.4.19.12"/>
    </reaction>
</comment>
<dbReference type="MEROPS" id="C12.008"/>